<reference evidence="1" key="1">
    <citation type="submission" date="2023-07" db="EMBL/GenBank/DDBJ databases">
        <title>Genomic Encyclopedia of Type Strains, Phase IV (KMG-IV): sequencing the most valuable type-strain genomes for metagenomic binning, comparative biology and taxonomic classification.</title>
        <authorList>
            <person name="Goeker M."/>
        </authorList>
    </citation>
    <scope>NUCLEOTIDE SEQUENCE</scope>
    <source>
        <strain evidence="1">DSM 26174</strain>
    </source>
</reference>
<accession>A0AAE4BS55</accession>
<dbReference type="AlphaFoldDB" id="A0AAE4BS55"/>
<comment type="caution">
    <text evidence="1">The sequence shown here is derived from an EMBL/GenBank/DDBJ whole genome shotgun (WGS) entry which is preliminary data.</text>
</comment>
<protein>
    <submittedName>
        <fullName evidence="1">Uncharacterized protein</fullName>
    </submittedName>
</protein>
<dbReference type="Proteomes" id="UP001185092">
    <property type="component" value="Unassembled WGS sequence"/>
</dbReference>
<evidence type="ECO:0000313" key="2">
    <source>
        <dbReference type="Proteomes" id="UP001185092"/>
    </source>
</evidence>
<name>A0AAE4BS55_9BACT</name>
<organism evidence="1 2">
    <name type="scientific">Aureibacter tunicatorum</name>
    <dbReference type="NCBI Taxonomy" id="866807"/>
    <lineage>
        <taxon>Bacteria</taxon>
        <taxon>Pseudomonadati</taxon>
        <taxon>Bacteroidota</taxon>
        <taxon>Cytophagia</taxon>
        <taxon>Cytophagales</taxon>
        <taxon>Persicobacteraceae</taxon>
        <taxon>Aureibacter</taxon>
    </lineage>
</organism>
<dbReference type="EMBL" id="JAVDQD010000002">
    <property type="protein sequence ID" value="MDR6238528.1"/>
    <property type="molecule type" value="Genomic_DNA"/>
</dbReference>
<keyword evidence="2" id="KW-1185">Reference proteome</keyword>
<gene>
    <name evidence="1" type="ORF">HNQ88_001565</name>
</gene>
<proteinExistence type="predicted"/>
<evidence type="ECO:0000313" key="1">
    <source>
        <dbReference type="EMBL" id="MDR6238528.1"/>
    </source>
</evidence>
<sequence>MMQCIGIGMRIDVGMYVQRKIYELDLAFIFLFELERSI</sequence>